<feature type="compositionally biased region" description="Low complexity" evidence="1">
    <location>
        <begin position="27"/>
        <end position="38"/>
    </location>
</feature>
<gene>
    <name evidence="2" type="ORF">EVAR_22535_1</name>
</gene>
<accession>A0A4C1U7F7</accession>
<keyword evidence="3" id="KW-1185">Reference proteome</keyword>
<evidence type="ECO:0000313" key="2">
    <source>
        <dbReference type="EMBL" id="GBP22249.1"/>
    </source>
</evidence>
<organism evidence="2 3">
    <name type="scientific">Eumeta variegata</name>
    <name type="common">Bagworm moth</name>
    <name type="synonym">Eumeta japonica</name>
    <dbReference type="NCBI Taxonomy" id="151549"/>
    <lineage>
        <taxon>Eukaryota</taxon>
        <taxon>Metazoa</taxon>
        <taxon>Ecdysozoa</taxon>
        <taxon>Arthropoda</taxon>
        <taxon>Hexapoda</taxon>
        <taxon>Insecta</taxon>
        <taxon>Pterygota</taxon>
        <taxon>Neoptera</taxon>
        <taxon>Endopterygota</taxon>
        <taxon>Lepidoptera</taxon>
        <taxon>Glossata</taxon>
        <taxon>Ditrysia</taxon>
        <taxon>Tineoidea</taxon>
        <taxon>Psychidae</taxon>
        <taxon>Oiketicinae</taxon>
        <taxon>Eumeta</taxon>
    </lineage>
</organism>
<proteinExistence type="predicted"/>
<comment type="caution">
    <text evidence="2">The sequence shown here is derived from an EMBL/GenBank/DDBJ whole genome shotgun (WGS) entry which is preliminary data.</text>
</comment>
<dbReference type="EMBL" id="BGZK01000138">
    <property type="protein sequence ID" value="GBP22249.1"/>
    <property type="molecule type" value="Genomic_DNA"/>
</dbReference>
<feature type="compositionally biased region" description="Basic and acidic residues" evidence="1">
    <location>
        <begin position="1"/>
        <end position="21"/>
    </location>
</feature>
<protein>
    <submittedName>
        <fullName evidence="2">Uncharacterized protein</fullName>
    </submittedName>
</protein>
<dbReference type="AlphaFoldDB" id="A0A4C1U7F7"/>
<feature type="compositionally biased region" description="Basic and acidic residues" evidence="1">
    <location>
        <begin position="72"/>
        <end position="87"/>
    </location>
</feature>
<evidence type="ECO:0000313" key="3">
    <source>
        <dbReference type="Proteomes" id="UP000299102"/>
    </source>
</evidence>
<feature type="compositionally biased region" description="Polar residues" evidence="1">
    <location>
        <begin position="62"/>
        <end position="71"/>
    </location>
</feature>
<evidence type="ECO:0000256" key="1">
    <source>
        <dbReference type="SAM" id="MobiDB-lite"/>
    </source>
</evidence>
<dbReference type="Proteomes" id="UP000299102">
    <property type="component" value="Unassembled WGS sequence"/>
</dbReference>
<sequence length="95" mass="10681">MKEESPENETSSKRDHQNDERRRRKWTFSTSQSSTTTFIGNARAAQGDRGRYAAKKKLSLSGPVNSFGTNSREQKSPSRGSKADKSAYRNPRLSV</sequence>
<feature type="region of interest" description="Disordered" evidence="1">
    <location>
        <begin position="1"/>
        <end position="95"/>
    </location>
</feature>
<reference evidence="2 3" key="1">
    <citation type="journal article" date="2019" name="Commun. Biol.">
        <title>The bagworm genome reveals a unique fibroin gene that provides high tensile strength.</title>
        <authorList>
            <person name="Kono N."/>
            <person name="Nakamura H."/>
            <person name="Ohtoshi R."/>
            <person name="Tomita M."/>
            <person name="Numata K."/>
            <person name="Arakawa K."/>
        </authorList>
    </citation>
    <scope>NUCLEOTIDE SEQUENCE [LARGE SCALE GENOMIC DNA]</scope>
</reference>
<name>A0A4C1U7F7_EUMVA</name>